<dbReference type="InterPro" id="IPR051049">
    <property type="entry name" value="Dienelactone_hydrolase-like"/>
</dbReference>
<dbReference type="PANTHER" id="PTHR46623:SF6">
    <property type="entry name" value="ALPHA_BETA-HYDROLASES SUPERFAMILY PROTEIN"/>
    <property type="match status" value="1"/>
</dbReference>
<reference evidence="2" key="2">
    <citation type="submission" date="2020-09" db="EMBL/GenBank/DDBJ databases">
        <authorList>
            <person name="Sun Q."/>
            <person name="Ohkuma M."/>
        </authorList>
    </citation>
    <scope>NUCLEOTIDE SEQUENCE</scope>
    <source>
        <strain evidence="2">JCM 3302</strain>
    </source>
</reference>
<evidence type="ECO:0000313" key="3">
    <source>
        <dbReference type="Proteomes" id="UP000641386"/>
    </source>
</evidence>
<evidence type="ECO:0000259" key="1">
    <source>
        <dbReference type="Pfam" id="PF01738"/>
    </source>
</evidence>
<dbReference type="SUPFAM" id="SSF53474">
    <property type="entry name" value="alpha/beta-Hydrolases"/>
    <property type="match status" value="1"/>
</dbReference>
<accession>A0A919DKK7</accession>
<dbReference type="Gene3D" id="3.40.50.1820">
    <property type="entry name" value="alpha/beta hydrolase"/>
    <property type="match status" value="1"/>
</dbReference>
<dbReference type="AlphaFoldDB" id="A0A919DKK7"/>
<dbReference type="PANTHER" id="PTHR46623">
    <property type="entry name" value="CARBOXYMETHYLENEBUTENOLIDASE-RELATED"/>
    <property type="match status" value="1"/>
</dbReference>
<evidence type="ECO:0000313" key="2">
    <source>
        <dbReference type="EMBL" id="GHE57407.1"/>
    </source>
</evidence>
<dbReference type="Proteomes" id="UP000641386">
    <property type="component" value="Unassembled WGS sequence"/>
</dbReference>
<keyword evidence="3" id="KW-1185">Reference proteome</keyword>
<protein>
    <submittedName>
        <fullName evidence="2">Carboxymethylenebutenolidase</fullName>
    </submittedName>
</protein>
<name>A0A919DKK7_9ACTN</name>
<organism evidence="2 3">
    <name type="scientific">Streptomyces spiralis</name>
    <dbReference type="NCBI Taxonomy" id="66376"/>
    <lineage>
        <taxon>Bacteria</taxon>
        <taxon>Bacillati</taxon>
        <taxon>Actinomycetota</taxon>
        <taxon>Actinomycetes</taxon>
        <taxon>Kitasatosporales</taxon>
        <taxon>Streptomycetaceae</taxon>
        <taxon>Streptomyces</taxon>
    </lineage>
</organism>
<feature type="domain" description="Dienelactone hydrolase" evidence="1">
    <location>
        <begin position="27"/>
        <end position="232"/>
    </location>
</feature>
<dbReference type="EMBL" id="BNBC01000002">
    <property type="protein sequence ID" value="GHE57407.1"/>
    <property type="molecule type" value="Genomic_DNA"/>
</dbReference>
<dbReference type="RefSeq" id="WP_229903314.1">
    <property type="nucleotide sequence ID" value="NZ_BNBC01000002.1"/>
</dbReference>
<reference evidence="2" key="1">
    <citation type="journal article" date="2014" name="Int. J. Syst. Evol. Microbiol.">
        <title>Complete genome sequence of Corynebacterium casei LMG S-19264T (=DSM 44701T), isolated from a smear-ripened cheese.</title>
        <authorList>
            <consortium name="US DOE Joint Genome Institute (JGI-PGF)"/>
            <person name="Walter F."/>
            <person name="Albersmeier A."/>
            <person name="Kalinowski J."/>
            <person name="Ruckert C."/>
        </authorList>
    </citation>
    <scope>NUCLEOTIDE SEQUENCE</scope>
    <source>
        <strain evidence="2">JCM 3302</strain>
    </source>
</reference>
<dbReference type="InterPro" id="IPR029058">
    <property type="entry name" value="AB_hydrolase_fold"/>
</dbReference>
<sequence length="235" mass="25223">MPEQPEPAEVPARQNVSFPSAGATAHGYLALPPSGRGPGVLVIQEWWGLTDHIAEVTDRFAAEGFVALAPDLYGGSVAHDSGEAQRLMKALPVSRGVELLSGAVGHLLSLPEVTSDTVGAVGFCMGGGFVLYLAAVEPRVSAAVPFYGVIRGELPDFSGLRARILGHYGERDRSIPPEQVEELRETLRRQTGTTPDLRLYPAGHAFLNDRRPSHDPDAADRAWRSTVAFLHEQLG</sequence>
<proteinExistence type="predicted"/>
<comment type="caution">
    <text evidence="2">The sequence shown here is derived from an EMBL/GenBank/DDBJ whole genome shotgun (WGS) entry which is preliminary data.</text>
</comment>
<dbReference type="Pfam" id="PF01738">
    <property type="entry name" value="DLH"/>
    <property type="match status" value="1"/>
</dbReference>
<dbReference type="GO" id="GO:0016787">
    <property type="term" value="F:hydrolase activity"/>
    <property type="evidence" value="ECO:0007669"/>
    <property type="project" value="InterPro"/>
</dbReference>
<gene>
    <name evidence="2" type="ORF">GCM10014715_08160</name>
</gene>
<dbReference type="InterPro" id="IPR002925">
    <property type="entry name" value="Dienelactn_hydro"/>
</dbReference>